<dbReference type="EMBL" id="JACHHP010000004">
    <property type="protein sequence ID" value="MBB5208812.1"/>
    <property type="molecule type" value="Genomic_DNA"/>
</dbReference>
<gene>
    <name evidence="1" type="ORF">HNQ52_002362</name>
</gene>
<keyword evidence="2" id="KW-1185">Reference proteome</keyword>
<dbReference type="Proteomes" id="UP000521199">
    <property type="component" value="Unassembled WGS sequence"/>
</dbReference>
<accession>A0A7W8D777</accession>
<name>A0A7W8D777_9GAMM</name>
<evidence type="ECO:0000313" key="1">
    <source>
        <dbReference type="EMBL" id="MBB5208812.1"/>
    </source>
</evidence>
<proteinExistence type="predicted"/>
<evidence type="ECO:0000313" key="2">
    <source>
        <dbReference type="Proteomes" id="UP000521199"/>
    </source>
</evidence>
<protein>
    <submittedName>
        <fullName evidence="1">Uncharacterized protein</fullName>
    </submittedName>
</protein>
<reference evidence="1 2" key="1">
    <citation type="submission" date="2020-08" db="EMBL/GenBank/DDBJ databases">
        <title>Genomic Encyclopedia of Type Strains, Phase IV (KMG-IV): sequencing the most valuable type-strain genomes for metagenomic binning, comparative biology and taxonomic classification.</title>
        <authorList>
            <person name="Goeker M."/>
        </authorList>
    </citation>
    <scope>NUCLEOTIDE SEQUENCE [LARGE SCALE GENOMIC DNA]</scope>
    <source>
        <strain evidence="1 2">DSM 24163</strain>
    </source>
</reference>
<dbReference type="RefSeq" id="WP_183961362.1">
    <property type="nucleotide sequence ID" value="NZ_JACHHP010000004.1"/>
</dbReference>
<comment type="caution">
    <text evidence="1">The sequence shown here is derived from an EMBL/GenBank/DDBJ whole genome shotgun (WGS) entry which is preliminary data.</text>
</comment>
<organism evidence="1 2">
    <name type="scientific">Chiayiivirga flava</name>
    <dbReference type="NCBI Taxonomy" id="659595"/>
    <lineage>
        <taxon>Bacteria</taxon>
        <taxon>Pseudomonadati</taxon>
        <taxon>Pseudomonadota</taxon>
        <taxon>Gammaproteobacteria</taxon>
        <taxon>Lysobacterales</taxon>
        <taxon>Lysobacteraceae</taxon>
        <taxon>Chiayiivirga</taxon>
    </lineage>
</organism>
<sequence length="190" mass="20042">MSDRPESGRGPLPAQALRALPLATPPRSAWPAIAAQLPAAARAAPRPRMMRWAALAAALAVLCALPLWRDGTPTDPVRPTTPVLTEAGTGPISDPLDALLRESAQLEAWLAWSGNLASESGASVSVELDVRDRIATIDALLGRPDLDPAAQLPLLQERLVRLRQLAGLHNTRQLLAANGDEAMAAPVAVF</sequence>
<dbReference type="AlphaFoldDB" id="A0A7W8D777"/>